<dbReference type="AlphaFoldDB" id="D9TML1"/>
<reference evidence="2 3" key="1">
    <citation type="submission" date="2010-08" db="EMBL/GenBank/DDBJ databases">
        <title>Complete sequence of Thermoanaerobacterium thermosaccharolyticum DSM 571.</title>
        <authorList>
            <consortium name="US DOE Joint Genome Institute"/>
            <person name="Lucas S."/>
            <person name="Copeland A."/>
            <person name="Lapidus A."/>
            <person name="Cheng J.-F."/>
            <person name="Bruce D."/>
            <person name="Goodwin L."/>
            <person name="Pitluck S."/>
            <person name="Teshima H."/>
            <person name="Detter J.C."/>
            <person name="Han C."/>
            <person name="Tapia R."/>
            <person name="Land M."/>
            <person name="Hauser L."/>
            <person name="Chang Y.-J."/>
            <person name="Jeffries C."/>
            <person name="Kyrpides N."/>
            <person name="Ivanova N."/>
            <person name="Mikhailova N."/>
            <person name="Hemme C.L."/>
            <person name="Woyke T."/>
        </authorList>
    </citation>
    <scope>NUCLEOTIDE SEQUENCE [LARGE SCALE GENOMIC DNA]</scope>
    <source>
        <strain evidence="3">ATCC 7956 / DSM 571 / NCIMB 9385 / NCA 3814 / NCTC 13789 / WDCM 00135 / 2032</strain>
    </source>
</reference>
<gene>
    <name evidence="2" type="ordered locus">Tthe_0969</name>
</gene>
<dbReference type="STRING" id="580327.Tthe_0969"/>
<dbReference type="KEGG" id="ttm:Tthe_0969"/>
<dbReference type="OrthoDB" id="1808113at2"/>
<dbReference type="InterPro" id="IPR043519">
    <property type="entry name" value="NT_sf"/>
</dbReference>
<name>D9TML1_THETC</name>
<dbReference type="GeneID" id="93863825"/>
<dbReference type="eggNOG" id="COG1669">
    <property type="taxonomic scope" value="Bacteria"/>
</dbReference>
<accession>D9TML1</accession>
<dbReference type="CDD" id="cd05403">
    <property type="entry name" value="NT_KNTase_like"/>
    <property type="match status" value="1"/>
</dbReference>
<dbReference type="HOGENOM" id="CLU_127610_1_1_9"/>
<keyword evidence="3" id="KW-1185">Reference proteome</keyword>
<proteinExistence type="predicted"/>
<dbReference type="InterPro" id="IPR041633">
    <property type="entry name" value="Polbeta"/>
</dbReference>
<dbReference type="EMBL" id="CP002171">
    <property type="protein sequence ID" value="ADL68499.1"/>
    <property type="molecule type" value="Genomic_DNA"/>
</dbReference>
<dbReference type="Gene3D" id="3.30.460.10">
    <property type="entry name" value="Beta Polymerase, domain 2"/>
    <property type="match status" value="1"/>
</dbReference>
<feature type="domain" description="Polymerase beta nucleotidyltransferase" evidence="1">
    <location>
        <begin position="39"/>
        <end position="124"/>
    </location>
</feature>
<dbReference type="Pfam" id="PF18765">
    <property type="entry name" value="Polbeta"/>
    <property type="match status" value="1"/>
</dbReference>
<evidence type="ECO:0000259" key="1">
    <source>
        <dbReference type="Pfam" id="PF18765"/>
    </source>
</evidence>
<protein>
    <submittedName>
        <fullName evidence="2">DNA polymerase beta domain protein region</fullName>
    </submittedName>
</protein>
<sequence>MPLSDQERKNIRETWRIKVEKDREIETYRKKEAFDRVYKIAKILKEKYFVDKVILYGSLARDDRFDNLSDIDIFIDGWDDSKFNYWTMLIDVENVAKPYKISIVTQKEAYKSLLNEILREGKIIE</sequence>
<dbReference type="SUPFAM" id="SSF81301">
    <property type="entry name" value="Nucleotidyltransferase"/>
    <property type="match status" value="1"/>
</dbReference>
<dbReference type="Proteomes" id="UP000001626">
    <property type="component" value="Chromosome"/>
</dbReference>
<organism evidence="2 3">
    <name type="scientific">Thermoanaerobacterium thermosaccharolyticum (strain ATCC 7956 / DSM 571 / NCIMB 9385 / NCA 3814 / NCTC 13789 / WDCM 00135 / 2032)</name>
    <name type="common">Clostridium thermosaccharolyticum</name>
    <dbReference type="NCBI Taxonomy" id="580327"/>
    <lineage>
        <taxon>Bacteria</taxon>
        <taxon>Bacillati</taxon>
        <taxon>Bacillota</taxon>
        <taxon>Clostridia</taxon>
        <taxon>Thermoanaerobacterales</taxon>
        <taxon>Thermoanaerobacteraceae</taxon>
        <taxon>Thermoanaerobacterium</taxon>
    </lineage>
</organism>
<dbReference type="RefSeq" id="WP_013297468.1">
    <property type="nucleotide sequence ID" value="NC_014410.1"/>
</dbReference>
<evidence type="ECO:0000313" key="2">
    <source>
        <dbReference type="EMBL" id="ADL68499.1"/>
    </source>
</evidence>
<evidence type="ECO:0000313" key="3">
    <source>
        <dbReference type="Proteomes" id="UP000001626"/>
    </source>
</evidence>